<evidence type="ECO:0000313" key="3">
    <source>
        <dbReference type="EMBL" id="SER85784.1"/>
    </source>
</evidence>
<dbReference type="Proteomes" id="UP000198815">
    <property type="component" value="Unassembled WGS sequence"/>
</dbReference>
<evidence type="ECO:0000313" key="4">
    <source>
        <dbReference type="Proteomes" id="UP000198815"/>
    </source>
</evidence>
<dbReference type="OrthoDB" id="9784339at2"/>
<reference evidence="3 4" key="1">
    <citation type="submission" date="2016-10" db="EMBL/GenBank/DDBJ databases">
        <authorList>
            <person name="de Groot N.N."/>
        </authorList>
    </citation>
    <scope>NUCLEOTIDE SEQUENCE [LARGE SCALE GENOMIC DNA]</scope>
    <source>
        <strain evidence="3 4">DSM 16859</strain>
    </source>
</reference>
<feature type="domain" description="Phosphotyrosine protein phosphatase I" evidence="2">
    <location>
        <begin position="3"/>
        <end position="183"/>
    </location>
</feature>
<proteinExistence type="predicted"/>
<dbReference type="SMART" id="SM00226">
    <property type="entry name" value="LMWPc"/>
    <property type="match status" value="1"/>
</dbReference>
<feature type="signal peptide" evidence="1">
    <location>
        <begin position="1"/>
        <end position="20"/>
    </location>
</feature>
<dbReference type="Pfam" id="PF01451">
    <property type="entry name" value="LMWPc"/>
    <property type="match status" value="1"/>
</dbReference>
<dbReference type="RefSeq" id="WP_091969741.1">
    <property type="nucleotide sequence ID" value="NZ_FOGZ01000014.1"/>
</dbReference>
<dbReference type="Gene3D" id="3.40.50.2300">
    <property type="match status" value="1"/>
</dbReference>
<dbReference type="InterPro" id="IPR023485">
    <property type="entry name" value="Ptyr_pPase"/>
</dbReference>
<evidence type="ECO:0000256" key="1">
    <source>
        <dbReference type="SAM" id="SignalP"/>
    </source>
</evidence>
<dbReference type="SUPFAM" id="SSF52788">
    <property type="entry name" value="Phosphotyrosine protein phosphatases I"/>
    <property type="match status" value="1"/>
</dbReference>
<name>A0A1H9SLI5_9ACTN</name>
<dbReference type="EMBL" id="FOGZ01000014">
    <property type="protein sequence ID" value="SER85784.1"/>
    <property type="molecule type" value="Genomic_DNA"/>
</dbReference>
<dbReference type="PANTHER" id="PTHR11717">
    <property type="entry name" value="LOW MOLECULAR WEIGHT PROTEIN TYROSINE PHOSPHATASE"/>
    <property type="match status" value="1"/>
</dbReference>
<keyword evidence="1" id="KW-0732">Signal</keyword>
<keyword evidence="4" id="KW-1185">Reference proteome</keyword>
<organism evidence="3 4">
    <name type="scientific">Propionibacterium cyclohexanicum</name>
    <dbReference type="NCBI Taxonomy" id="64702"/>
    <lineage>
        <taxon>Bacteria</taxon>
        <taxon>Bacillati</taxon>
        <taxon>Actinomycetota</taxon>
        <taxon>Actinomycetes</taxon>
        <taxon>Propionibacteriales</taxon>
        <taxon>Propionibacteriaceae</taxon>
        <taxon>Propionibacterium</taxon>
    </lineage>
</organism>
<dbReference type="AlphaFoldDB" id="A0A1H9SLI5"/>
<dbReference type="InterPro" id="IPR036196">
    <property type="entry name" value="Ptyr_pPase_sf"/>
</dbReference>
<gene>
    <name evidence="3" type="ORF">SAMN05443377_1143</name>
</gene>
<protein>
    <submittedName>
        <fullName evidence="3">Protein-tyrosine phosphatase</fullName>
    </submittedName>
</protein>
<dbReference type="GO" id="GO:0004725">
    <property type="term" value="F:protein tyrosine phosphatase activity"/>
    <property type="evidence" value="ECO:0007669"/>
    <property type="project" value="TreeGrafter"/>
</dbReference>
<feature type="chain" id="PRO_5011605816" evidence="1">
    <location>
        <begin position="21"/>
        <end position="186"/>
    </location>
</feature>
<sequence>MSLRVLTICTGNICRSPAAAALLGASFPGTLEISSAGIRAVEGADIDPQIRELLAGQELFPALHRAHTVTVSELSGADLILTMTAGQRGMVLELVPRALHRTFTLKEFARISADIVTDHTVAWAPRADEESRLTRMIECASRFRGRSSRQGSDDVDDPYLGTPKDYAQAFHEIREAIETIHAAVRS</sequence>
<accession>A0A1H9SLI5</accession>
<dbReference type="InterPro" id="IPR050438">
    <property type="entry name" value="LMW_PTPase"/>
</dbReference>
<dbReference type="PANTHER" id="PTHR11717:SF31">
    <property type="entry name" value="LOW MOLECULAR WEIGHT PROTEIN-TYROSINE-PHOSPHATASE ETP-RELATED"/>
    <property type="match status" value="1"/>
</dbReference>
<dbReference type="STRING" id="64702.SAMN05443377_1143"/>
<evidence type="ECO:0000259" key="2">
    <source>
        <dbReference type="SMART" id="SM00226"/>
    </source>
</evidence>